<dbReference type="AlphaFoldDB" id="A0A7Z2W166"/>
<keyword evidence="1" id="KW-0805">Transcription regulation</keyword>
<accession>A0A7Z2W166</accession>
<dbReference type="Pfam" id="PF00196">
    <property type="entry name" value="GerE"/>
    <property type="match status" value="1"/>
</dbReference>
<dbReference type="GO" id="GO:0006355">
    <property type="term" value="P:regulation of DNA-templated transcription"/>
    <property type="evidence" value="ECO:0007669"/>
    <property type="project" value="InterPro"/>
</dbReference>
<dbReference type="PROSITE" id="PS50043">
    <property type="entry name" value="HTH_LUXR_2"/>
    <property type="match status" value="1"/>
</dbReference>
<protein>
    <submittedName>
        <fullName evidence="5">Response regulator transcription factor</fullName>
    </submittedName>
</protein>
<reference evidence="5 6" key="1">
    <citation type="submission" date="2020-04" db="EMBL/GenBank/DDBJ databases">
        <title>Genome sequencing of novel species.</title>
        <authorList>
            <person name="Heo J."/>
            <person name="Kim S.-J."/>
            <person name="Kim J.-S."/>
            <person name="Hong S.-B."/>
            <person name="Kwon S.-W."/>
        </authorList>
    </citation>
    <scope>NUCLEOTIDE SEQUENCE [LARGE SCALE GENOMIC DNA]</scope>
    <source>
        <strain evidence="5 6">GN2-R2</strain>
    </source>
</reference>
<sequence>MDSYSSLLLNIYQAARNLTPDEFNVAIMAMLRTKLDFDAARLLGADISNGEVVVQSSIMYNIPTNNALDWESIQRRDLVLPYALANLGIPVSFHCPTLFAERQHAIMRDYVQRYEHRNGLVMVLASPENPLVDGLSLYRADADAHFGAREQHLMVDLMPHVQEALKLNRQLAVATMPADERNVLLIAQLDGLIHYSTPEGRHLMLSEWPDWRPACLPVFLLEDLRRLGSTEYRGQRIVIRCQRRNALLFLHVTAHSPRTRLSPRELQVARLYGRGLAAKAVAKELSISQATARNTLQKIYQKLNVHDKAELAQLLVQHGI</sequence>
<evidence type="ECO:0000313" key="6">
    <source>
        <dbReference type="Proteomes" id="UP000502415"/>
    </source>
</evidence>
<evidence type="ECO:0000313" key="5">
    <source>
        <dbReference type="EMBL" id="QJE02834.1"/>
    </source>
</evidence>
<keyword evidence="6" id="KW-1185">Reference proteome</keyword>
<gene>
    <name evidence="5" type="ORF">HH212_24840</name>
</gene>
<evidence type="ECO:0000256" key="3">
    <source>
        <dbReference type="ARBA" id="ARBA00023163"/>
    </source>
</evidence>
<evidence type="ECO:0000259" key="4">
    <source>
        <dbReference type="PROSITE" id="PS50043"/>
    </source>
</evidence>
<keyword evidence="2" id="KW-0238">DNA-binding</keyword>
<dbReference type="InterPro" id="IPR016032">
    <property type="entry name" value="Sig_transdc_resp-reg_C-effctor"/>
</dbReference>
<name>A0A7Z2W166_9BURK</name>
<keyword evidence="3" id="KW-0804">Transcription</keyword>
<dbReference type="EMBL" id="CP051685">
    <property type="protein sequence ID" value="QJE02834.1"/>
    <property type="molecule type" value="Genomic_DNA"/>
</dbReference>
<proteinExistence type="predicted"/>
<dbReference type="Proteomes" id="UP000502415">
    <property type="component" value="Chromosome"/>
</dbReference>
<dbReference type="RefSeq" id="WP_170204915.1">
    <property type="nucleotide sequence ID" value="NZ_CP051685.1"/>
</dbReference>
<dbReference type="SMART" id="SM00421">
    <property type="entry name" value="HTH_LUXR"/>
    <property type="match status" value="1"/>
</dbReference>
<dbReference type="PANTHER" id="PTHR44688:SF16">
    <property type="entry name" value="DNA-BINDING TRANSCRIPTIONAL ACTIVATOR DEVR_DOSR"/>
    <property type="match status" value="1"/>
</dbReference>
<feature type="domain" description="HTH luxR-type" evidence="4">
    <location>
        <begin position="254"/>
        <end position="319"/>
    </location>
</feature>
<dbReference type="KEGG" id="mfy:HH212_24840"/>
<dbReference type="SUPFAM" id="SSF46894">
    <property type="entry name" value="C-terminal effector domain of the bipartite response regulators"/>
    <property type="match status" value="1"/>
</dbReference>
<dbReference type="PRINTS" id="PR00038">
    <property type="entry name" value="HTHLUXR"/>
</dbReference>
<dbReference type="InterPro" id="IPR036388">
    <property type="entry name" value="WH-like_DNA-bd_sf"/>
</dbReference>
<dbReference type="InterPro" id="IPR000792">
    <property type="entry name" value="Tscrpt_reg_LuxR_C"/>
</dbReference>
<evidence type="ECO:0000256" key="2">
    <source>
        <dbReference type="ARBA" id="ARBA00023125"/>
    </source>
</evidence>
<dbReference type="GO" id="GO:0003677">
    <property type="term" value="F:DNA binding"/>
    <property type="evidence" value="ECO:0007669"/>
    <property type="project" value="UniProtKB-KW"/>
</dbReference>
<organism evidence="5 6">
    <name type="scientific">Massilia forsythiae</name>
    <dbReference type="NCBI Taxonomy" id="2728020"/>
    <lineage>
        <taxon>Bacteria</taxon>
        <taxon>Pseudomonadati</taxon>
        <taxon>Pseudomonadota</taxon>
        <taxon>Betaproteobacteria</taxon>
        <taxon>Burkholderiales</taxon>
        <taxon>Oxalobacteraceae</taxon>
        <taxon>Telluria group</taxon>
        <taxon>Massilia</taxon>
    </lineage>
</organism>
<dbReference type="CDD" id="cd06170">
    <property type="entry name" value="LuxR_C_like"/>
    <property type="match status" value="1"/>
</dbReference>
<dbReference type="PANTHER" id="PTHR44688">
    <property type="entry name" value="DNA-BINDING TRANSCRIPTIONAL ACTIVATOR DEVR_DOSR"/>
    <property type="match status" value="1"/>
</dbReference>
<dbReference type="Gene3D" id="1.10.10.10">
    <property type="entry name" value="Winged helix-like DNA-binding domain superfamily/Winged helix DNA-binding domain"/>
    <property type="match status" value="1"/>
</dbReference>
<evidence type="ECO:0000256" key="1">
    <source>
        <dbReference type="ARBA" id="ARBA00023015"/>
    </source>
</evidence>